<dbReference type="InterPro" id="IPR013784">
    <property type="entry name" value="Carb-bd-like_fold"/>
</dbReference>
<dbReference type="Proteomes" id="UP001275932">
    <property type="component" value="Unassembled WGS sequence"/>
</dbReference>
<keyword evidence="3" id="KW-1185">Reference proteome</keyword>
<evidence type="ECO:0000313" key="2">
    <source>
        <dbReference type="EMBL" id="MDX8415912.1"/>
    </source>
</evidence>
<feature type="compositionally biased region" description="Basic and acidic residues" evidence="1">
    <location>
        <begin position="1"/>
        <end position="12"/>
    </location>
</feature>
<sequence length="137" mass="14711">MAEKKANKKETKTTAPAKKTVAKKAAEKKAESAKVKKVAAAAKVAAKACGGLTRIIVKKDAGWGNSLYIRGEGAGLNWQKGVLLQCVDSDEWIWENKVAKGSVEFKILINDEFWADGENLAVCAGETLTCYPTFCGC</sequence>
<feature type="region of interest" description="Disordered" evidence="1">
    <location>
        <begin position="1"/>
        <end position="30"/>
    </location>
</feature>
<dbReference type="SUPFAM" id="SSF49452">
    <property type="entry name" value="Starch-binding domain-like"/>
    <property type="match status" value="1"/>
</dbReference>
<protein>
    <submittedName>
        <fullName evidence="2">Uncharacterized protein</fullName>
    </submittedName>
</protein>
<organism evidence="2 3">
    <name type="scientific">Intestinicryptomonas porci</name>
    <dbReference type="NCBI Taxonomy" id="2926320"/>
    <lineage>
        <taxon>Bacteria</taxon>
        <taxon>Pseudomonadati</taxon>
        <taxon>Verrucomicrobiota</taxon>
        <taxon>Opitutia</taxon>
        <taxon>Opitutales</taxon>
        <taxon>Intestinicryptomonaceae</taxon>
        <taxon>Intestinicryptomonas</taxon>
    </lineage>
</organism>
<evidence type="ECO:0000256" key="1">
    <source>
        <dbReference type="SAM" id="MobiDB-lite"/>
    </source>
</evidence>
<proteinExistence type="predicted"/>
<name>A0ABU4WH83_9BACT</name>
<reference evidence="2 3" key="1">
    <citation type="submission" date="2022-03" db="EMBL/GenBank/DDBJ databases">
        <title>Novel taxa within the pig intestine.</title>
        <authorList>
            <person name="Wylensek D."/>
            <person name="Bishof K."/>
            <person name="Afrizal A."/>
            <person name="Clavel T."/>
        </authorList>
    </citation>
    <scope>NUCLEOTIDE SEQUENCE [LARGE SCALE GENOMIC DNA]</scope>
    <source>
        <strain evidence="2 3">CLA-KB-P66</strain>
    </source>
</reference>
<dbReference type="EMBL" id="JALBUT010000007">
    <property type="protein sequence ID" value="MDX8415912.1"/>
    <property type="molecule type" value="Genomic_DNA"/>
</dbReference>
<evidence type="ECO:0000313" key="3">
    <source>
        <dbReference type="Proteomes" id="UP001275932"/>
    </source>
</evidence>
<dbReference type="RefSeq" id="WP_370397365.1">
    <property type="nucleotide sequence ID" value="NZ_JALBUT010000007.1"/>
</dbReference>
<comment type="caution">
    <text evidence="2">The sequence shown here is derived from an EMBL/GenBank/DDBJ whole genome shotgun (WGS) entry which is preliminary data.</text>
</comment>
<gene>
    <name evidence="2" type="ORF">MOX91_06955</name>
</gene>
<accession>A0ABU4WH83</accession>